<comment type="caution">
    <text evidence="2">The sequence shown here is derived from an EMBL/GenBank/DDBJ whole genome shotgun (WGS) entry which is preliminary data.</text>
</comment>
<sequence>MREGAMSIDDRHRDKNGEISKKHGNTLIRTLRKIYGNTFAAGHPETAKLAEVLHHLNETSLSQLVHEQKNGHLEKKIRKVE</sequence>
<reference evidence="2 3" key="1">
    <citation type="submission" date="2015-09" db="EMBL/GenBank/DDBJ databases">
        <title>Draft Genome Sequence of Bradyrhizobium manausense Strain BR 3351T, a Novel Symbiotic Nitrogen-Fixing Alphaproteobacterium Isolated from Brazilian Amazon Rain Forest.</title>
        <authorList>
            <person name="De Araujo J.L."/>
            <person name="Zilli J.E."/>
        </authorList>
    </citation>
    <scope>NUCLEOTIDE SEQUENCE [LARGE SCALE GENOMIC DNA]</scope>
    <source>
        <strain evidence="2 3">BR3351</strain>
    </source>
</reference>
<feature type="region of interest" description="Disordered" evidence="1">
    <location>
        <begin position="1"/>
        <end position="24"/>
    </location>
</feature>
<evidence type="ECO:0000313" key="3">
    <source>
        <dbReference type="Proteomes" id="UP000051936"/>
    </source>
</evidence>
<feature type="compositionally biased region" description="Basic and acidic residues" evidence="1">
    <location>
        <begin position="1"/>
        <end position="21"/>
    </location>
</feature>
<organism evidence="2 3">
    <name type="scientific">Bradyrhizobium manausense</name>
    <dbReference type="NCBI Taxonomy" id="989370"/>
    <lineage>
        <taxon>Bacteria</taxon>
        <taxon>Pseudomonadati</taxon>
        <taxon>Pseudomonadota</taxon>
        <taxon>Alphaproteobacteria</taxon>
        <taxon>Hyphomicrobiales</taxon>
        <taxon>Nitrobacteraceae</taxon>
        <taxon>Bradyrhizobium</taxon>
    </lineage>
</organism>
<gene>
    <name evidence="2" type="ORF">AOQ71_11025</name>
</gene>
<protein>
    <submittedName>
        <fullName evidence="2">Uncharacterized protein</fullName>
    </submittedName>
</protein>
<accession>A0A0R3E3D6</accession>
<dbReference type="Proteomes" id="UP000051936">
    <property type="component" value="Unassembled WGS sequence"/>
</dbReference>
<dbReference type="EMBL" id="LJYG01000045">
    <property type="protein sequence ID" value="KRQ14941.1"/>
    <property type="molecule type" value="Genomic_DNA"/>
</dbReference>
<evidence type="ECO:0000256" key="1">
    <source>
        <dbReference type="SAM" id="MobiDB-lite"/>
    </source>
</evidence>
<keyword evidence="3" id="KW-1185">Reference proteome</keyword>
<proteinExistence type="predicted"/>
<name>A0A0R3E3D6_9BRAD</name>
<evidence type="ECO:0000313" key="2">
    <source>
        <dbReference type="EMBL" id="KRQ14941.1"/>
    </source>
</evidence>
<dbReference type="AlphaFoldDB" id="A0A0R3E3D6"/>